<feature type="transmembrane region" description="Helical" evidence="1">
    <location>
        <begin position="6"/>
        <end position="25"/>
    </location>
</feature>
<accession>A0ABS3FFV2</accession>
<name>A0ABS3FFV2_9FLAO</name>
<dbReference type="Proteomes" id="UP000664807">
    <property type="component" value="Unassembled WGS sequence"/>
</dbReference>
<evidence type="ECO:0000313" key="2">
    <source>
        <dbReference type="EMBL" id="MBO0342047.1"/>
    </source>
</evidence>
<comment type="caution">
    <text evidence="2">The sequence shown here is derived from an EMBL/GenBank/DDBJ whole genome shotgun (WGS) entry which is preliminary data.</text>
</comment>
<dbReference type="Pfam" id="PF14345">
    <property type="entry name" value="GDYXXLXY"/>
    <property type="match status" value="1"/>
</dbReference>
<reference evidence="2 3" key="1">
    <citation type="submission" date="2021-03" db="EMBL/GenBank/DDBJ databases">
        <title>Muricauda lutimaris sp. nov. and Muricauda ruestringensis sp. nov, two marine members of the Flavobacteriaceae isolated from deep sea sediments of Western Pacific.</title>
        <authorList>
            <person name="Zhao S."/>
            <person name="Liu R."/>
        </authorList>
    </citation>
    <scope>NUCLEOTIDE SEQUENCE [LARGE SCALE GENOMIC DNA]</scope>
    <source>
        <strain evidence="2 3">BC31-3-A3</strain>
    </source>
</reference>
<evidence type="ECO:0000313" key="3">
    <source>
        <dbReference type="Proteomes" id="UP000664807"/>
    </source>
</evidence>
<dbReference type="RefSeq" id="WP_207028619.1">
    <property type="nucleotide sequence ID" value="NZ_JAFLNM010000002.1"/>
</dbReference>
<evidence type="ECO:0000256" key="1">
    <source>
        <dbReference type="SAM" id="Phobius"/>
    </source>
</evidence>
<sequence length="162" mass="18692">MKKYSWIIILANLVVFLGVFNFSIIKKEKQLTRGNLIFLELSPVDPRSLLQGDYMQLRYEIANNLDYDNIPEHGLCAIELNGYGIAKNIRYLEDMGQINTNEHPLKYTGKQWWGLKFGAESFFFQEGEVEKYEKVKYGGISVDENGNAILIGLYDVNLKKIE</sequence>
<gene>
    <name evidence="2" type="ORF">J0654_10335</name>
</gene>
<dbReference type="InterPro" id="IPR025833">
    <property type="entry name" value="GDYXXLXY"/>
</dbReference>
<keyword evidence="1" id="KW-0812">Transmembrane</keyword>
<proteinExistence type="predicted"/>
<dbReference type="EMBL" id="JAFLNM010000002">
    <property type="protein sequence ID" value="MBO0342047.1"/>
    <property type="molecule type" value="Genomic_DNA"/>
</dbReference>
<keyword evidence="3" id="KW-1185">Reference proteome</keyword>
<keyword evidence="1" id="KW-1133">Transmembrane helix</keyword>
<keyword evidence="1" id="KW-0472">Membrane</keyword>
<protein>
    <submittedName>
        <fullName evidence="2">GDYXXLXY domain-containing protein</fullName>
    </submittedName>
</protein>
<organism evidence="2 3">
    <name type="scientific">Flagellimonas profundi</name>
    <dbReference type="NCBI Taxonomy" id="2915620"/>
    <lineage>
        <taxon>Bacteria</taxon>
        <taxon>Pseudomonadati</taxon>
        <taxon>Bacteroidota</taxon>
        <taxon>Flavobacteriia</taxon>
        <taxon>Flavobacteriales</taxon>
        <taxon>Flavobacteriaceae</taxon>
        <taxon>Flagellimonas</taxon>
    </lineage>
</organism>